<dbReference type="HOGENOM" id="CLU_3186874_0_0_6"/>
<dbReference type="AlphaFoldDB" id="K7A9Q1"/>
<accession>K7A9Q1</accession>
<dbReference type="Proteomes" id="UP000011864">
    <property type="component" value="Chromosome"/>
</dbReference>
<gene>
    <name evidence="1" type="ORF">C427_0887</name>
</gene>
<organism evidence="1 2">
    <name type="scientific">Paraglaciecola psychrophila 170</name>
    <dbReference type="NCBI Taxonomy" id="1129794"/>
    <lineage>
        <taxon>Bacteria</taxon>
        <taxon>Pseudomonadati</taxon>
        <taxon>Pseudomonadota</taxon>
        <taxon>Gammaproteobacteria</taxon>
        <taxon>Alteromonadales</taxon>
        <taxon>Alteromonadaceae</taxon>
        <taxon>Paraglaciecola</taxon>
    </lineage>
</organism>
<sequence length="46" mass="5301">MEQLQLPLGKVQLKPSGMMARNMLFIFYKELKRALTPIQVTPQQAI</sequence>
<keyword evidence="2" id="KW-1185">Reference proteome</keyword>
<protein>
    <submittedName>
        <fullName evidence="1">Uncharacterized protein</fullName>
    </submittedName>
</protein>
<dbReference type="KEGG" id="gps:C427_0887"/>
<evidence type="ECO:0000313" key="2">
    <source>
        <dbReference type="Proteomes" id="UP000011864"/>
    </source>
</evidence>
<dbReference type="EMBL" id="CP003837">
    <property type="protein sequence ID" value="AGH42996.1"/>
    <property type="molecule type" value="Genomic_DNA"/>
</dbReference>
<name>K7A9Q1_9ALTE</name>
<proteinExistence type="predicted"/>
<reference evidence="1 2" key="1">
    <citation type="journal article" date="2013" name="Genome Announc.">
        <title>Complete Genome Sequence of Glaciecola psychrophila Strain 170T.</title>
        <authorList>
            <person name="Yin J."/>
            <person name="Chen J."/>
            <person name="Liu G."/>
            <person name="Yu Y."/>
            <person name="Song L."/>
            <person name="Wang X."/>
            <person name="Qu X."/>
        </authorList>
    </citation>
    <scope>NUCLEOTIDE SEQUENCE [LARGE SCALE GENOMIC DNA]</scope>
    <source>
        <strain evidence="1 2">170</strain>
    </source>
</reference>
<evidence type="ECO:0000313" key="1">
    <source>
        <dbReference type="EMBL" id="AGH42996.1"/>
    </source>
</evidence>